<evidence type="ECO:0000313" key="1">
    <source>
        <dbReference type="EMBL" id="KAL2052076.1"/>
    </source>
</evidence>
<dbReference type="Gene3D" id="3.30.710.10">
    <property type="entry name" value="Potassium Channel Kv1.1, Chain A"/>
    <property type="match status" value="1"/>
</dbReference>
<sequence length="113" mass="12849">MADNDEDGIVGSNQELFNSSDMTMRYGPYLYNLHPATMCPGSKWFSVACDGEFKTAKIILNDDDPFTVNRMLIYLYTRKYPDGKIPVAQKPSEFHGPPRPPHFRFHACCNLIA</sequence>
<keyword evidence="2" id="KW-1185">Reference proteome</keyword>
<reference evidence="1 2" key="1">
    <citation type="submission" date="2024-09" db="EMBL/GenBank/DDBJ databases">
        <title>Rethinking Asexuality: The Enigmatic Case of Functional Sexual Genes in Lepraria (Stereocaulaceae).</title>
        <authorList>
            <person name="Doellman M."/>
            <person name="Sun Y."/>
            <person name="Barcenas-Pena A."/>
            <person name="Lumbsch H.T."/>
            <person name="Grewe F."/>
        </authorList>
    </citation>
    <scope>NUCLEOTIDE SEQUENCE [LARGE SCALE GENOMIC DNA]</scope>
    <source>
        <strain evidence="1 2">Grewe 0041</strain>
    </source>
</reference>
<evidence type="ECO:0000313" key="2">
    <source>
        <dbReference type="Proteomes" id="UP001590951"/>
    </source>
</evidence>
<protein>
    <recommendedName>
        <fullName evidence="3">BTB domain-containing protein</fullName>
    </recommendedName>
</protein>
<dbReference type="InterPro" id="IPR011333">
    <property type="entry name" value="SKP1/BTB/POZ_sf"/>
</dbReference>
<comment type="caution">
    <text evidence="1">The sequence shown here is derived from an EMBL/GenBank/DDBJ whole genome shotgun (WGS) entry which is preliminary data.</text>
</comment>
<accession>A0ABR4B2D0</accession>
<name>A0ABR4B2D0_9LECA</name>
<dbReference type="EMBL" id="JBHFEH010000029">
    <property type="protein sequence ID" value="KAL2052076.1"/>
    <property type="molecule type" value="Genomic_DNA"/>
</dbReference>
<evidence type="ECO:0008006" key="3">
    <source>
        <dbReference type="Google" id="ProtNLM"/>
    </source>
</evidence>
<proteinExistence type="predicted"/>
<dbReference type="Proteomes" id="UP001590951">
    <property type="component" value="Unassembled WGS sequence"/>
</dbReference>
<gene>
    <name evidence="1" type="ORF">ABVK25_007518</name>
</gene>
<organism evidence="1 2">
    <name type="scientific">Lepraria finkii</name>
    <dbReference type="NCBI Taxonomy" id="1340010"/>
    <lineage>
        <taxon>Eukaryota</taxon>
        <taxon>Fungi</taxon>
        <taxon>Dikarya</taxon>
        <taxon>Ascomycota</taxon>
        <taxon>Pezizomycotina</taxon>
        <taxon>Lecanoromycetes</taxon>
        <taxon>OSLEUM clade</taxon>
        <taxon>Lecanoromycetidae</taxon>
        <taxon>Lecanorales</taxon>
        <taxon>Lecanorineae</taxon>
        <taxon>Stereocaulaceae</taxon>
        <taxon>Lepraria</taxon>
    </lineage>
</organism>